<keyword evidence="3" id="KW-1185">Reference proteome</keyword>
<keyword evidence="1" id="KW-0472">Membrane</keyword>
<evidence type="ECO:0000313" key="2">
    <source>
        <dbReference type="EMBL" id="PKU23734.1"/>
    </source>
</evidence>
<dbReference type="OrthoDB" id="7346035at2"/>
<gene>
    <name evidence="2" type="ORF">CWS72_14650</name>
</gene>
<organism evidence="2 3">
    <name type="scientific">Telmatospirillum siberiense</name>
    <dbReference type="NCBI Taxonomy" id="382514"/>
    <lineage>
        <taxon>Bacteria</taxon>
        <taxon>Pseudomonadati</taxon>
        <taxon>Pseudomonadota</taxon>
        <taxon>Alphaproteobacteria</taxon>
        <taxon>Rhodospirillales</taxon>
        <taxon>Rhodospirillaceae</taxon>
        <taxon>Telmatospirillum</taxon>
    </lineage>
</organism>
<dbReference type="EMBL" id="PIUM01000017">
    <property type="protein sequence ID" value="PKU23734.1"/>
    <property type="molecule type" value="Genomic_DNA"/>
</dbReference>
<evidence type="ECO:0000313" key="3">
    <source>
        <dbReference type="Proteomes" id="UP000233293"/>
    </source>
</evidence>
<proteinExistence type="predicted"/>
<protein>
    <submittedName>
        <fullName evidence="2">Uncharacterized protein</fullName>
    </submittedName>
</protein>
<keyword evidence="1" id="KW-0812">Transmembrane</keyword>
<name>A0A2N3PTK9_9PROT</name>
<sequence length="164" mass="17980">MQHSSNLILGELKLPFDEGGDAELIERRDFKFRFAYREIPFFAHFRADASRIEVSGDVGPMPFSAESSLARIELQTVLDAANAHLGETFLIREGRIGLVGGASVSLPVTAVGLITALTLLLIKLRPYLETIEVFLLPPGEARASGETALRPGWRGIGVKRHAQR</sequence>
<reference evidence="3" key="1">
    <citation type="submission" date="2017-12" db="EMBL/GenBank/DDBJ databases">
        <title>Draft genome sequence of Telmatospirillum siberiense 26-4b1T, an acidotolerant peatland alphaproteobacterium potentially involved in sulfur cycling.</title>
        <authorList>
            <person name="Hausmann B."/>
            <person name="Pjevac P."/>
            <person name="Schreck K."/>
            <person name="Herbold C.W."/>
            <person name="Daims H."/>
            <person name="Wagner M."/>
            <person name="Pester M."/>
            <person name="Loy A."/>
        </authorList>
    </citation>
    <scope>NUCLEOTIDE SEQUENCE [LARGE SCALE GENOMIC DNA]</scope>
    <source>
        <strain evidence="3">26-4b1</strain>
    </source>
</reference>
<feature type="transmembrane region" description="Helical" evidence="1">
    <location>
        <begin position="96"/>
        <end position="122"/>
    </location>
</feature>
<accession>A0A2N3PTK9</accession>
<dbReference type="RefSeq" id="WP_101251370.1">
    <property type="nucleotide sequence ID" value="NZ_PIUM01000017.1"/>
</dbReference>
<keyword evidence="1" id="KW-1133">Transmembrane helix</keyword>
<comment type="caution">
    <text evidence="2">The sequence shown here is derived from an EMBL/GenBank/DDBJ whole genome shotgun (WGS) entry which is preliminary data.</text>
</comment>
<evidence type="ECO:0000256" key="1">
    <source>
        <dbReference type="SAM" id="Phobius"/>
    </source>
</evidence>
<dbReference type="Proteomes" id="UP000233293">
    <property type="component" value="Unassembled WGS sequence"/>
</dbReference>
<dbReference type="AlphaFoldDB" id="A0A2N3PTK9"/>